<dbReference type="EMBL" id="VSRR010067846">
    <property type="protein sequence ID" value="MPC85258.1"/>
    <property type="molecule type" value="Genomic_DNA"/>
</dbReference>
<evidence type="ECO:0000313" key="3">
    <source>
        <dbReference type="Proteomes" id="UP000324222"/>
    </source>
</evidence>
<feature type="compositionally biased region" description="Basic and acidic residues" evidence="1">
    <location>
        <begin position="97"/>
        <end position="110"/>
    </location>
</feature>
<reference evidence="2 3" key="1">
    <citation type="submission" date="2019-05" db="EMBL/GenBank/DDBJ databases">
        <title>Another draft genome of Portunus trituberculatus and its Hox gene families provides insights of decapod evolution.</title>
        <authorList>
            <person name="Jeong J.-H."/>
            <person name="Song I."/>
            <person name="Kim S."/>
            <person name="Choi T."/>
            <person name="Kim D."/>
            <person name="Ryu S."/>
            <person name="Kim W."/>
        </authorList>
    </citation>
    <scope>NUCLEOTIDE SEQUENCE [LARGE SCALE GENOMIC DNA]</scope>
    <source>
        <tissue evidence="2">Muscle</tissue>
    </source>
</reference>
<dbReference type="AlphaFoldDB" id="A0A5B7IX61"/>
<feature type="compositionally biased region" description="Basic residues" evidence="1">
    <location>
        <begin position="55"/>
        <end position="70"/>
    </location>
</feature>
<keyword evidence="3" id="KW-1185">Reference proteome</keyword>
<sequence>MAGVYTVLTSTLGQPDEETQDRGKGERPPFCPPRPLGRHSFVPHDGGSGGGPLHLHLHRRRRRRYRRHHPPSSLPPVEHQLVSVCCRGGGGAPGWPREARGWDTQGRRGGGEPAQRRKRRDGCSLSRATSICL</sequence>
<accession>A0A5B7IX61</accession>
<evidence type="ECO:0000313" key="2">
    <source>
        <dbReference type="EMBL" id="MPC85258.1"/>
    </source>
</evidence>
<feature type="region of interest" description="Disordered" evidence="1">
    <location>
        <begin position="1"/>
        <end position="77"/>
    </location>
</feature>
<evidence type="ECO:0000256" key="1">
    <source>
        <dbReference type="SAM" id="MobiDB-lite"/>
    </source>
</evidence>
<name>A0A5B7IX61_PORTR</name>
<organism evidence="2 3">
    <name type="scientific">Portunus trituberculatus</name>
    <name type="common">Swimming crab</name>
    <name type="synonym">Neptunus trituberculatus</name>
    <dbReference type="NCBI Taxonomy" id="210409"/>
    <lineage>
        <taxon>Eukaryota</taxon>
        <taxon>Metazoa</taxon>
        <taxon>Ecdysozoa</taxon>
        <taxon>Arthropoda</taxon>
        <taxon>Crustacea</taxon>
        <taxon>Multicrustacea</taxon>
        <taxon>Malacostraca</taxon>
        <taxon>Eumalacostraca</taxon>
        <taxon>Eucarida</taxon>
        <taxon>Decapoda</taxon>
        <taxon>Pleocyemata</taxon>
        <taxon>Brachyura</taxon>
        <taxon>Eubrachyura</taxon>
        <taxon>Portunoidea</taxon>
        <taxon>Portunidae</taxon>
        <taxon>Portuninae</taxon>
        <taxon>Portunus</taxon>
    </lineage>
</organism>
<feature type="region of interest" description="Disordered" evidence="1">
    <location>
        <begin position="91"/>
        <end position="133"/>
    </location>
</feature>
<comment type="caution">
    <text evidence="2">The sequence shown here is derived from an EMBL/GenBank/DDBJ whole genome shotgun (WGS) entry which is preliminary data.</text>
</comment>
<protein>
    <submittedName>
        <fullName evidence="2">Uncharacterized protein</fullName>
    </submittedName>
</protein>
<proteinExistence type="predicted"/>
<dbReference type="Proteomes" id="UP000324222">
    <property type="component" value="Unassembled WGS sequence"/>
</dbReference>
<gene>
    <name evidence="2" type="ORF">E2C01_080024</name>
</gene>